<dbReference type="EMBL" id="GL888555">
    <property type="protein sequence ID" value="EGI59552.1"/>
    <property type="molecule type" value="Genomic_DNA"/>
</dbReference>
<dbReference type="Proteomes" id="UP000007755">
    <property type="component" value="Unassembled WGS sequence"/>
</dbReference>
<accession>F4X1W5</accession>
<name>F4X1W5_ACREC</name>
<protein>
    <submittedName>
        <fullName evidence="2">Uncharacterized protein</fullName>
    </submittedName>
</protein>
<reference evidence="2" key="1">
    <citation type="submission" date="2011-02" db="EMBL/GenBank/DDBJ databases">
        <title>The genome of the leaf-cutting ant Acromyrmex echinatior suggests key adaptations to social evolution and fungus farming.</title>
        <authorList>
            <person name="Nygaard S."/>
            <person name="Zhang G."/>
        </authorList>
    </citation>
    <scope>NUCLEOTIDE SEQUENCE</scope>
</reference>
<keyword evidence="3" id="KW-1185">Reference proteome</keyword>
<dbReference type="InParanoid" id="F4X1W5"/>
<dbReference type="AlphaFoldDB" id="F4X1W5"/>
<evidence type="ECO:0000313" key="3">
    <source>
        <dbReference type="Proteomes" id="UP000007755"/>
    </source>
</evidence>
<evidence type="ECO:0000313" key="2">
    <source>
        <dbReference type="EMBL" id="EGI59552.1"/>
    </source>
</evidence>
<sequence>MNFRCIAIAAKVNERRDATVWVYFARLGLTHSGFMSVPSGCHSGHRMQIISVITQYSTKFLLRKVNNSGSYGVSSQGLSRRVVLFSVEWYAGVPEIATILLVYMANIMEYTMSCKATSVDKRDTTVMKIKRIAASVILLSRLSRVADPPSLLIGRDPPIVDEYEEDRSHKISRSQSFERTRRSSNSVDRTRVRFFPRRRREVIVNQGFNPQAYARKCPTRRLRVTASRRIRNNINNNQVISN</sequence>
<evidence type="ECO:0000256" key="1">
    <source>
        <dbReference type="SAM" id="MobiDB-lite"/>
    </source>
</evidence>
<proteinExistence type="predicted"/>
<gene>
    <name evidence="2" type="ORF">G5I_12284</name>
</gene>
<organism evidence="3">
    <name type="scientific">Acromyrmex echinatior</name>
    <name type="common">Panamanian leafcutter ant</name>
    <name type="synonym">Acromyrmex octospinosus echinatior</name>
    <dbReference type="NCBI Taxonomy" id="103372"/>
    <lineage>
        <taxon>Eukaryota</taxon>
        <taxon>Metazoa</taxon>
        <taxon>Ecdysozoa</taxon>
        <taxon>Arthropoda</taxon>
        <taxon>Hexapoda</taxon>
        <taxon>Insecta</taxon>
        <taxon>Pterygota</taxon>
        <taxon>Neoptera</taxon>
        <taxon>Endopterygota</taxon>
        <taxon>Hymenoptera</taxon>
        <taxon>Apocrita</taxon>
        <taxon>Aculeata</taxon>
        <taxon>Formicoidea</taxon>
        <taxon>Formicidae</taxon>
        <taxon>Myrmicinae</taxon>
        <taxon>Acromyrmex</taxon>
    </lineage>
</organism>
<feature type="region of interest" description="Disordered" evidence="1">
    <location>
        <begin position="165"/>
        <end position="184"/>
    </location>
</feature>